<name>A0A6M5Z360_9BACT</name>
<sequence>MNGSSQNARPHLSVNRKFHSNCINNYILFILSLIFLFITVLP</sequence>
<protein>
    <submittedName>
        <fullName evidence="2">Uncharacterized protein</fullName>
    </submittedName>
</protein>
<feature type="transmembrane region" description="Helical" evidence="1">
    <location>
        <begin position="21"/>
        <end position="41"/>
    </location>
</feature>
<dbReference type="EMBL" id="CP053452">
    <property type="protein sequence ID" value="QJW99980.1"/>
    <property type="molecule type" value="Genomic_DNA"/>
</dbReference>
<organism evidence="2 3">
    <name type="scientific">Frigoriglobus tundricola</name>
    <dbReference type="NCBI Taxonomy" id="2774151"/>
    <lineage>
        <taxon>Bacteria</taxon>
        <taxon>Pseudomonadati</taxon>
        <taxon>Planctomycetota</taxon>
        <taxon>Planctomycetia</taxon>
        <taxon>Gemmatales</taxon>
        <taxon>Gemmataceae</taxon>
        <taxon>Frigoriglobus</taxon>
    </lineage>
</organism>
<keyword evidence="1" id="KW-0472">Membrane</keyword>
<dbReference type="Proteomes" id="UP000503447">
    <property type="component" value="Chromosome"/>
</dbReference>
<dbReference type="AlphaFoldDB" id="A0A6M5Z360"/>
<accession>A0A6M5Z360</accession>
<gene>
    <name evidence="2" type="ORF">FTUN_7603</name>
</gene>
<keyword evidence="3" id="KW-1185">Reference proteome</keyword>
<evidence type="ECO:0000256" key="1">
    <source>
        <dbReference type="SAM" id="Phobius"/>
    </source>
</evidence>
<evidence type="ECO:0000313" key="3">
    <source>
        <dbReference type="Proteomes" id="UP000503447"/>
    </source>
</evidence>
<keyword evidence="1" id="KW-0812">Transmembrane</keyword>
<reference evidence="3" key="1">
    <citation type="submission" date="2020-05" db="EMBL/GenBank/DDBJ databases">
        <title>Frigoriglobus tundricola gen. nov., sp. nov., a psychrotolerant cellulolytic planctomycete of the family Gemmataceae with two divergent copies of 16S rRNA gene.</title>
        <authorList>
            <person name="Kulichevskaya I.S."/>
            <person name="Ivanova A.A."/>
            <person name="Naumoff D.G."/>
            <person name="Beletsky A.V."/>
            <person name="Rijpstra W.I.C."/>
            <person name="Sinninghe Damste J.S."/>
            <person name="Mardanov A.V."/>
            <person name="Ravin N.V."/>
            <person name="Dedysh S.N."/>
        </authorList>
    </citation>
    <scope>NUCLEOTIDE SEQUENCE [LARGE SCALE GENOMIC DNA]</scope>
    <source>
        <strain evidence="3">PL17</strain>
    </source>
</reference>
<proteinExistence type="predicted"/>
<keyword evidence="1" id="KW-1133">Transmembrane helix</keyword>
<evidence type="ECO:0000313" key="2">
    <source>
        <dbReference type="EMBL" id="QJW99980.1"/>
    </source>
</evidence>
<dbReference type="KEGG" id="ftj:FTUN_7603"/>